<proteinExistence type="predicted"/>
<reference evidence="1 2" key="1">
    <citation type="journal article" date="2023" name="ACS Omega">
        <title>Identification of the Neoaspergillic Acid Biosynthesis Gene Cluster by Establishing an In Vitro CRISPR-Ribonucleoprotein Genetic System in Aspergillus melleus.</title>
        <authorList>
            <person name="Yuan B."/>
            <person name="Grau M.F."/>
            <person name="Murata R.M."/>
            <person name="Torok T."/>
            <person name="Venkateswaran K."/>
            <person name="Stajich J.E."/>
            <person name="Wang C.C.C."/>
        </authorList>
    </citation>
    <scope>NUCLEOTIDE SEQUENCE [LARGE SCALE GENOMIC DNA]</scope>
    <source>
        <strain evidence="1 2">IMV 1140</strain>
    </source>
</reference>
<gene>
    <name evidence="1" type="ORF">N8T08_006204</name>
</gene>
<organism evidence="1 2">
    <name type="scientific">Aspergillus melleus</name>
    <dbReference type="NCBI Taxonomy" id="138277"/>
    <lineage>
        <taxon>Eukaryota</taxon>
        <taxon>Fungi</taxon>
        <taxon>Dikarya</taxon>
        <taxon>Ascomycota</taxon>
        <taxon>Pezizomycotina</taxon>
        <taxon>Eurotiomycetes</taxon>
        <taxon>Eurotiomycetidae</taxon>
        <taxon>Eurotiales</taxon>
        <taxon>Aspergillaceae</taxon>
        <taxon>Aspergillus</taxon>
        <taxon>Aspergillus subgen. Circumdati</taxon>
    </lineage>
</organism>
<sequence length="486" mass="52954">MKLLVILGAMIAATTAAPGFTSFQVQTSSGIVQGTVNSSYPNVRQFLGIPYAKPPVGDRRWLPPQGLEDHSAGLVNATAMPPACPQSLVAMGKGPFGRFAPQTMVAGAISEDCLSLSVWAPNNGKKNLPVIIWLHGGQYLYGGTNVRPWIPSPWIERSQEHIIVAIQYRLNIFGFPAARGLKNQNLGILDQRLGMEWVRRNIAQFGGNPEQMILWGESAGASSTDILNFAYPDDPIVKGFACNSGSAFLTVDTRSDDVHGSNFSTVASHFGCAGSAEKELDCLRSVPATKITSYLGAGGGSNLTFLPYIDDKVVFNNYTQQYRRRQVSGKPALFGSNKDEGTLMAGGYDSPEAREITYSKFECPVPYSTARREELGLTTYRYQYRGNFSNIDSLPTLGAYHSSELPLIFGTADDVFGPSTPFEKAVSQEMQDLWVAFAKDPETGLKHQGWPLSMSDKFLALGDKEVSSVLLDVTIDGPCEDYYSLY</sequence>
<comment type="caution">
    <text evidence="1">The sequence shown here is derived from an EMBL/GenBank/DDBJ whole genome shotgun (WGS) entry which is preliminary data.</text>
</comment>
<accession>A0ACC3B1C6</accession>
<keyword evidence="2" id="KW-1185">Reference proteome</keyword>
<evidence type="ECO:0000313" key="2">
    <source>
        <dbReference type="Proteomes" id="UP001177260"/>
    </source>
</evidence>
<dbReference type="Proteomes" id="UP001177260">
    <property type="component" value="Unassembled WGS sequence"/>
</dbReference>
<evidence type="ECO:0000313" key="1">
    <source>
        <dbReference type="EMBL" id="KAK1143594.1"/>
    </source>
</evidence>
<dbReference type="EMBL" id="JAOPJF010000038">
    <property type="protein sequence ID" value="KAK1143594.1"/>
    <property type="molecule type" value="Genomic_DNA"/>
</dbReference>
<name>A0ACC3B1C6_9EURO</name>
<protein>
    <submittedName>
        <fullName evidence="1">Uncharacterized protein</fullName>
    </submittedName>
</protein>